<keyword evidence="5" id="KW-0717">Septation</keyword>
<sequence>MLQPPVSVVDDVDLRLVVPGDEGLLLTATLRFEACDPYAVEATFRAGEEAISWVLGRDLLSDGLHAPCGDGDVRVWPTVEDDRAVVMLQLSSPDGSALLAADAEGLECFLARTYDAVPLGYEGDHLDVDTAIAELLAS</sequence>
<dbReference type="RefSeq" id="WP_345716650.1">
    <property type="nucleotide sequence ID" value="NZ_BAABFP010000005.1"/>
</dbReference>
<evidence type="ECO:0000256" key="3">
    <source>
        <dbReference type="ARBA" id="ARBA00022618"/>
    </source>
</evidence>
<dbReference type="InterPro" id="IPR038658">
    <property type="entry name" value="SsgB_sf"/>
</dbReference>
<comment type="caution">
    <text evidence="7">The sequence shown here is derived from an EMBL/GenBank/DDBJ whole genome shotgun (WGS) entry which is preliminary data.</text>
</comment>
<keyword evidence="6" id="KW-0131">Cell cycle</keyword>
<proteinExistence type="inferred from homology"/>
<organism evidence="7 8">
    <name type="scientific">Angustibacter luteus</name>
    <dbReference type="NCBI Taxonomy" id="658456"/>
    <lineage>
        <taxon>Bacteria</taxon>
        <taxon>Bacillati</taxon>
        <taxon>Actinomycetota</taxon>
        <taxon>Actinomycetes</taxon>
        <taxon>Kineosporiales</taxon>
        <taxon>Kineosporiaceae</taxon>
    </lineage>
</organism>
<evidence type="ECO:0000313" key="8">
    <source>
        <dbReference type="Proteomes" id="UP001596189"/>
    </source>
</evidence>
<evidence type="ECO:0000256" key="5">
    <source>
        <dbReference type="ARBA" id="ARBA00023210"/>
    </source>
</evidence>
<keyword evidence="4" id="KW-0749">Sporulation</keyword>
<evidence type="ECO:0000256" key="4">
    <source>
        <dbReference type="ARBA" id="ARBA00022969"/>
    </source>
</evidence>
<dbReference type="EMBL" id="JBHSRD010000002">
    <property type="protein sequence ID" value="MFC6005773.1"/>
    <property type="molecule type" value="Genomic_DNA"/>
</dbReference>
<comment type="subcellular location">
    <subcellularLocation>
        <location evidence="1">Cell septum</location>
    </subcellularLocation>
</comment>
<dbReference type="InterPro" id="IPR006776">
    <property type="entry name" value="SsgB"/>
</dbReference>
<dbReference type="Gene3D" id="2.30.31.20">
    <property type="entry name" value="Sporulation-specific cell division protein SsgB"/>
    <property type="match status" value="1"/>
</dbReference>
<evidence type="ECO:0000313" key="7">
    <source>
        <dbReference type="EMBL" id="MFC6005773.1"/>
    </source>
</evidence>
<gene>
    <name evidence="7" type="ORF">ACFQDO_01410</name>
</gene>
<protein>
    <submittedName>
        <fullName evidence="7">SsgA family sporulation/cell division regulator</fullName>
    </submittedName>
</protein>
<accession>A0ABW1JA44</accession>
<dbReference type="Proteomes" id="UP001596189">
    <property type="component" value="Unassembled WGS sequence"/>
</dbReference>
<reference evidence="8" key="1">
    <citation type="journal article" date="2019" name="Int. J. Syst. Evol. Microbiol.">
        <title>The Global Catalogue of Microorganisms (GCM) 10K type strain sequencing project: providing services to taxonomists for standard genome sequencing and annotation.</title>
        <authorList>
            <consortium name="The Broad Institute Genomics Platform"/>
            <consortium name="The Broad Institute Genome Sequencing Center for Infectious Disease"/>
            <person name="Wu L."/>
            <person name="Ma J."/>
        </authorList>
    </citation>
    <scope>NUCLEOTIDE SEQUENCE [LARGE SCALE GENOMIC DNA]</scope>
    <source>
        <strain evidence="8">KACC 14249</strain>
    </source>
</reference>
<keyword evidence="8" id="KW-1185">Reference proteome</keyword>
<evidence type="ECO:0000256" key="1">
    <source>
        <dbReference type="ARBA" id="ARBA00004431"/>
    </source>
</evidence>
<evidence type="ECO:0000256" key="6">
    <source>
        <dbReference type="ARBA" id="ARBA00023306"/>
    </source>
</evidence>
<evidence type="ECO:0000256" key="2">
    <source>
        <dbReference type="ARBA" id="ARBA00009323"/>
    </source>
</evidence>
<keyword evidence="3" id="KW-0132">Cell division</keyword>
<comment type="similarity">
    <text evidence="2">Belongs to the SsgA family.</text>
</comment>
<name>A0ABW1JA44_9ACTN</name>
<dbReference type="Pfam" id="PF04686">
    <property type="entry name" value="SsgA"/>
    <property type="match status" value="1"/>
</dbReference>